<evidence type="ECO:0000313" key="2">
    <source>
        <dbReference type="Proteomes" id="UP001163046"/>
    </source>
</evidence>
<protein>
    <submittedName>
        <fullName evidence="1">Uncharacterized protein</fullName>
    </submittedName>
</protein>
<reference evidence="1" key="1">
    <citation type="submission" date="2023-01" db="EMBL/GenBank/DDBJ databases">
        <title>Genome assembly of the deep-sea coral Lophelia pertusa.</title>
        <authorList>
            <person name="Herrera S."/>
            <person name="Cordes E."/>
        </authorList>
    </citation>
    <scope>NUCLEOTIDE SEQUENCE</scope>
    <source>
        <strain evidence="1">USNM1676648</strain>
        <tissue evidence="1">Polyp</tissue>
    </source>
</reference>
<accession>A0A9X0DBN1</accession>
<sequence>MTFNVEGVEIGMEEILIVTTEIERERNRREDKLDVEVKELFFTISAKMESFHQSSSHRGFVLIDHYSSKQENGDISSSMPVSIKTP</sequence>
<dbReference type="Proteomes" id="UP001163046">
    <property type="component" value="Unassembled WGS sequence"/>
</dbReference>
<organism evidence="1 2">
    <name type="scientific">Desmophyllum pertusum</name>
    <dbReference type="NCBI Taxonomy" id="174260"/>
    <lineage>
        <taxon>Eukaryota</taxon>
        <taxon>Metazoa</taxon>
        <taxon>Cnidaria</taxon>
        <taxon>Anthozoa</taxon>
        <taxon>Hexacorallia</taxon>
        <taxon>Scleractinia</taxon>
        <taxon>Caryophylliina</taxon>
        <taxon>Caryophylliidae</taxon>
        <taxon>Desmophyllum</taxon>
    </lineage>
</organism>
<gene>
    <name evidence="1" type="ORF">OS493_003390</name>
</gene>
<dbReference type="EMBL" id="MU825397">
    <property type="protein sequence ID" value="KAJ7393731.1"/>
    <property type="molecule type" value="Genomic_DNA"/>
</dbReference>
<dbReference type="OrthoDB" id="5952749at2759"/>
<proteinExistence type="predicted"/>
<comment type="caution">
    <text evidence="1">The sequence shown here is derived from an EMBL/GenBank/DDBJ whole genome shotgun (WGS) entry which is preliminary data.</text>
</comment>
<evidence type="ECO:0000313" key="1">
    <source>
        <dbReference type="EMBL" id="KAJ7393731.1"/>
    </source>
</evidence>
<name>A0A9X0DBN1_9CNID</name>
<dbReference type="AlphaFoldDB" id="A0A9X0DBN1"/>
<keyword evidence="2" id="KW-1185">Reference proteome</keyword>